<feature type="compositionally biased region" description="Basic and acidic residues" evidence="1">
    <location>
        <begin position="317"/>
        <end position="335"/>
    </location>
</feature>
<dbReference type="InterPro" id="IPR000904">
    <property type="entry name" value="Sec7_dom"/>
</dbReference>
<protein>
    <submittedName>
        <fullName evidence="3">GDP/GTP exchange factor for ARF</fullName>
    </submittedName>
</protein>
<dbReference type="SMART" id="SM00222">
    <property type="entry name" value="Sec7"/>
    <property type="match status" value="1"/>
</dbReference>
<feature type="domain" description="SEC7" evidence="2">
    <location>
        <begin position="652"/>
        <end position="842"/>
    </location>
</feature>
<organism evidence="3 4">
    <name type="scientific">Malassezia psittaci</name>
    <dbReference type="NCBI Taxonomy" id="1821823"/>
    <lineage>
        <taxon>Eukaryota</taxon>
        <taxon>Fungi</taxon>
        <taxon>Dikarya</taxon>
        <taxon>Basidiomycota</taxon>
        <taxon>Ustilaginomycotina</taxon>
        <taxon>Malasseziomycetes</taxon>
        <taxon>Malasseziales</taxon>
        <taxon>Malasseziaceae</taxon>
        <taxon>Malassezia</taxon>
    </lineage>
</organism>
<reference evidence="3" key="1">
    <citation type="submission" date="2023-02" db="EMBL/GenBank/DDBJ databases">
        <title>Mating type loci evolution in Malassezia.</title>
        <authorList>
            <person name="Coelho M.A."/>
        </authorList>
    </citation>
    <scope>NUCLEOTIDE SEQUENCE</scope>
    <source>
        <strain evidence="3">CBS 14136</strain>
    </source>
</reference>
<dbReference type="InterPro" id="IPR032691">
    <property type="entry name" value="Mon2/Sec7/BIG1-like_HUS"/>
</dbReference>
<dbReference type="CDD" id="cd00171">
    <property type="entry name" value="Sec7"/>
    <property type="match status" value="1"/>
</dbReference>
<feature type="region of interest" description="Disordered" evidence="1">
    <location>
        <begin position="269"/>
        <end position="400"/>
    </location>
</feature>
<name>A0AAF0JFB0_9BASI</name>
<evidence type="ECO:0000313" key="3">
    <source>
        <dbReference type="EMBL" id="WFD44460.1"/>
    </source>
</evidence>
<dbReference type="InterPro" id="IPR035999">
    <property type="entry name" value="Sec7_dom_sf"/>
</dbReference>
<dbReference type="InterPro" id="IPR016024">
    <property type="entry name" value="ARM-type_fold"/>
</dbReference>
<dbReference type="Pfam" id="PF01369">
    <property type="entry name" value="Sec7"/>
    <property type="match status" value="1"/>
</dbReference>
<dbReference type="Pfam" id="PF23325">
    <property type="entry name" value="TPR_28"/>
    <property type="match status" value="1"/>
</dbReference>
<dbReference type="GO" id="GO:0032012">
    <property type="term" value="P:regulation of ARF protein signal transduction"/>
    <property type="evidence" value="ECO:0007669"/>
    <property type="project" value="InterPro"/>
</dbReference>
<dbReference type="GO" id="GO:0005085">
    <property type="term" value="F:guanyl-nucleotide exchange factor activity"/>
    <property type="evidence" value="ECO:0007669"/>
    <property type="project" value="InterPro"/>
</dbReference>
<dbReference type="Pfam" id="PF12783">
    <property type="entry name" value="Sec7-like_HUS"/>
    <property type="match status" value="1"/>
</dbReference>
<feature type="region of interest" description="Disordered" evidence="1">
    <location>
        <begin position="1582"/>
        <end position="1631"/>
    </location>
</feature>
<dbReference type="PROSITE" id="PS50190">
    <property type="entry name" value="SEC7"/>
    <property type="match status" value="1"/>
</dbReference>
<dbReference type="EMBL" id="CP118378">
    <property type="protein sequence ID" value="WFD44460.1"/>
    <property type="molecule type" value="Genomic_DNA"/>
</dbReference>
<dbReference type="SUPFAM" id="SSF48425">
    <property type="entry name" value="Sec7 domain"/>
    <property type="match status" value="1"/>
</dbReference>
<dbReference type="PANTHER" id="PTHR10663">
    <property type="entry name" value="GUANYL-NUCLEOTIDE EXCHANGE FACTOR"/>
    <property type="match status" value="1"/>
</dbReference>
<dbReference type="InterPro" id="IPR023394">
    <property type="entry name" value="Sec7_C_sf"/>
</dbReference>
<accession>A0AAF0JFB0</accession>
<evidence type="ECO:0000313" key="4">
    <source>
        <dbReference type="Proteomes" id="UP001214628"/>
    </source>
</evidence>
<gene>
    <name evidence="3" type="primary">GEA2</name>
    <name evidence="3" type="ORF">MPSI1_003128</name>
</gene>
<dbReference type="Gene3D" id="1.10.1000.11">
    <property type="entry name" value="Arf Nucleotide-binding Site Opener,domain 2"/>
    <property type="match status" value="1"/>
</dbReference>
<proteinExistence type="predicted"/>
<dbReference type="Gene3D" id="1.10.220.20">
    <property type="match status" value="1"/>
</dbReference>
<dbReference type="SUPFAM" id="SSF48371">
    <property type="entry name" value="ARM repeat"/>
    <property type="match status" value="1"/>
</dbReference>
<feature type="compositionally biased region" description="Polar residues" evidence="1">
    <location>
        <begin position="345"/>
        <end position="356"/>
    </location>
</feature>
<feature type="compositionally biased region" description="Polar residues" evidence="1">
    <location>
        <begin position="373"/>
        <end position="397"/>
    </location>
</feature>
<evidence type="ECO:0000259" key="2">
    <source>
        <dbReference type="PROSITE" id="PS50190"/>
    </source>
</evidence>
<feature type="compositionally biased region" description="Polar residues" evidence="1">
    <location>
        <begin position="1589"/>
        <end position="1599"/>
    </location>
</feature>
<dbReference type="GO" id="GO:0016192">
    <property type="term" value="P:vesicle-mediated transport"/>
    <property type="evidence" value="ECO:0007669"/>
    <property type="project" value="UniProtKB-ARBA"/>
</dbReference>
<dbReference type="Proteomes" id="UP001214628">
    <property type="component" value="Chromosome 4"/>
</dbReference>
<dbReference type="GO" id="GO:0005794">
    <property type="term" value="C:Golgi apparatus"/>
    <property type="evidence" value="ECO:0007669"/>
    <property type="project" value="UniProtKB-ARBA"/>
</dbReference>
<keyword evidence="4" id="KW-1185">Reference proteome</keyword>
<dbReference type="InterPro" id="IPR056604">
    <property type="entry name" value="GBF1-like_TPR"/>
</dbReference>
<sequence>MHLVIREINCVTSAMRSSPRWAHAGTGSNAFLSSATTGTSALSLTRAAYTLAQGDAQEHAAEAKSDTHVGLLGGFTVLRAQLRMVDDVTQIPLPTVMSHFLQVVTSPRTTGNVTQTVLEAIARFLQHGLFREESIGLVRAVQDVSHALSHCRFEPSDTAKDESVLLSILEVMEQLVSGHAHSETRHNGPRLVELLGDQNICEMMETCLSMCCQTRLTPALRRSAEQHMLHMSRTLFDQLRWLPLNSDKAYAADVAAQQPELATLRANQVGGDQEHRMRMTMPDPKSSHVPAAGIASEIPPSNDPSQTDSGALYSEQEQQHVDQHEHEKELEKEPANPHASHIRPNDNSASDTSNKSKLSDEHVHEPNVEKEPSSQPVPRSDTAETSNSAEVPESNDTGPIEDQAPFGLLALVEVLRVLVSLLDLQSVRHTMTMRLLGLRLLSGLLETHGDLMVKFPTLRALLQDSACRYLFQLVNSEHLQLVRESLRMLNILMDDIRGSFKLQQELFVLFLLQQLRSATPLAPEPWHEQAPKHVLVTLPYFRTCASGELRELYMESLSLLLHRSSKDCDAYVELWRNYDCDVQCADLYEELVQFLCRTIFSQPSQTASERPRPGMNGLQLVSLDQILGLIARMSERYEASNKNDLLDSTLKPLLGKRARKQRLAAGAAAFNAKPKEGIAFLEREKMIDTSSEPIRAKTLAQFLKASSLVDKRLLGDYLSRPENVAVLCAFLDLFDFQGIDVAEAMRAVCEAFRFPGEAQQIARITESFSHAYYMSKPAGINSEDAVYVLAYSIIMLNTDLHNPQVTRRMSIADYQKNLRGVNDGQDFDPEYLANVYESIRRREIVMPEEHAGQLGFEYGWKELLLKSQSHHELVCEVRSAWDRALFQQSWQPFVASIAHAFTALHDEHLLQRVIAGCRQCAVLARAYDVPNVFDYMIQHFAQATGLPDSSLAQDTASNTEHKLNDKETIIISRLAVEFGTNFKSQLAAVVLFTIANGSPSAIRQGWTSILAVLESLLRNGLLPADVMQMYDPSVGASVKIPRVMPNSNFANMTSNAGGGGGLFSTLSSYFLSPYADTSEPMEVGEAEIESSLCSLDCLASCKIAELHSQLKKVPDPCLQAYLNALHTRLASHLSQETPTDPKTSASVPMRPQNNYTPVTLFLMEELTTHLVRRTSMISTEAPRVLKQISLILKQPTERPIAEVQRAFVNGMRVVSAMMKSKQANASEAFLELFTYALEMPESLQEDLALSMLSSLHDTLKHQPDLLQTQSSWQKLAQLVNIYARPKRRESACMAFALAEYHLLHSCTALNFAALIELAREIISNADRALWVAARQPRDGSKISKSQLQSLTDWEQGVQSSTLSLLSAMEQVKEHIPELLAEETSNRNAWAQYWLPLIAALAQQCVDASRATRQAAVAHLQRVVLGPAMLKHAPQPFAPELEAMFQNILFPLLDTLLQPDTLRADTRAFGEGASIPTMRSHVALLLCRAWVQYQTPLSQDRTHDQDAARRFERLWLGVLGYVGRLLPMSLPPAEKEAIQEQTKNMLLVMHAAQLLRQREIWDATWSLLEKPVPELRSLIEKREQEDAQGGSLQAASNESKLATDASQSSSDTTDLHTNSTTTLASDSGANPL</sequence>
<dbReference type="FunFam" id="1.10.1000.11:FF:000002">
    <property type="entry name" value="Cytohesin 1"/>
    <property type="match status" value="1"/>
</dbReference>
<dbReference type="PANTHER" id="PTHR10663:SF388">
    <property type="entry name" value="GOLGI-SPECIFIC BREFELDIN A-RESISTANCE GUANINE NUCLEOTIDE EXCHANGE FACTOR 1"/>
    <property type="match status" value="1"/>
</dbReference>
<evidence type="ECO:0000256" key="1">
    <source>
        <dbReference type="SAM" id="MobiDB-lite"/>
    </source>
</evidence>
<feature type="compositionally biased region" description="Basic and acidic residues" evidence="1">
    <location>
        <begin position="357"/>
        <end position="372"/>
    </location>
</feature>
<feature type="compositionally biased region" description="Low complexity" evidence="1">
    <location>
        <begin position="1601"/>
        <end position="1622"/>
    </location>
</feature>